<evidence type="ECO:0000256" key="3">
    <source>
        <dbReference type="ARBA" id="ARBA00022598"/>
    </source>
</evidence>
<comment type="caution">
    <text evidence="9">Lacks conserved residue(s) required for the propagation of feature annotation.</text>
</comment>
<keyword evidence="4 9" id="KW-0547">Nucleotide-binding</keyword>
<dbReference type="GO" id="GO:0002161">
    <property type="term" value="F:aminoacyl-tRNA deacylase activity"/>
    <property type="evidence" value="ECO:0007669"/>
    <property type="project" value="InterPro"/>
</dbReference>
<dbReference type="HAMAP" id="MF_00049_B">
    <property type="entry name" value="Leu_tRNA_synth_B"/>
    <property type="match status" value="1"/>
</dbReference>
<protein>
    <recommendedName>
        <fullName evidence="9">Leucine--tRNA ligase</fullName>
        <ecNumber evidence="9">6.1.1.4</ecNumber>
    </recommendedName>
    <alternativeName>
        <fullName evidence="9">Leucyl-tRNA synthetase</fullName>
        <shortName evidence="9">LeuRS</shortName>
    </alternativeName>
</protein>
<dbReference type="Gene3D" id="3.10.20.590">
    <property type="match status" value="1"/>
</dbReference>
<evidence type="ECO:0000256" key="1">
    <source>
        <dbReference type="ARBA" id="ARBA00005594"/>
    </source>
</evidence>
<evidence type="ECO:0000256" key="6">
    <source>
        <dbReference type="ARBA" id="ARBA00022917"/>
    </source>
</evidence>
<proteinExistence type="inferred from homology"/>
<dbReference type="SUPFAM" id="SSF50677">
    <property type="entry name" value="ValRS/IleRS/LeuRS editing domain"/>
    <property type="match status" value="1"/>
</dbReference>
<keyword evidence="5 9" id="KW-0067">ATP-binding</keyword>
<organism evidence="15 16">
    <name type="scientific">Candidatus Dojkabacteria bacterium HGW-Dojkabacteria-1</name>
    <dbReference type="NCBI Taxonomy" id="2013761"/>
    <lineage>
        <taxon>Bacteria</taxon>
        <taxon>Candidatus Dojkabacteria</taxon>
    </lineage>
</organism>
<dbReference type="InterPro" id="IPR025709">
    <property type="entry name" value="Leu_tRNA-synth_edit"/>
</dbReference>
<dbReference type="InterPro" id="IPR009080">
    <property type="entry name" value="tRNAsynth_Ia_anticodon-bd"/>
</dbReference>
<dbReference type="InterPro" id="IPR015413">
    <property type="entry name" value="Methionyl/Leucyl_tRNA_Synth"/>
</dbReference>
<gene>
    <name evidence="9" type="primary">leuS</name>
    <name evidence="15" type="ORF">CVU76_03710</name>
</gene>
<dbReference type="PANTHER" id="PTHR43740:SF2">
    <property type="entry name" value="LEUCINE--TRNA LIGASE, MITOCHONDRIAL"/>
    <property type="match status" value="1"/>
</dbReference>
<comment type="catalytic activity">
    <reaction evidence="8 9">
        <text>tRNA(Leu) + L-leucine + ATP = L-leucyl-tRNA(Leu) + AMP + diphosphate</text>
        <dbReference type="Rhea" id="RHEA:11688"/>
        <dbReference type="Rhea" id="RHEA-COMP:9613"/>
        <dbReference type="Rhea" id="RHEA-COMP:9622"/>
        <dbReference type="ChEBI" id="CHEBI:30616"/>
        <dbReference type="ChEBI" id="CHEBI:33019"/>
        <dbReference type="ChEBI" id="CHEBI:57427"/>
        <dbReference type="ChEBI" id="CHEBI:78442"/>
        <dbReference type="ChEBI" id="CHEBI:78494"/>
        <dbReference type="ChEBI" id="CHEBI:456215"/>
        <dbReference type="EC" id="6.1.1.4"/>
    </reaction>
</comment>
<keyword evidence="3 9" id="KW-0436">Ligase</keyword>
<dbReference type="InterPro" id="IPR014729">
    <property type="entry name" value="Rossmann-like_a/b/a_fold"/>
</dbReference>
<comment type="caution">
    <text evidence="15">The sequence shown here is derived from an EMBL/GenBank/DDBJ whole genome shotgun (WGS) entry which is preliminary data.</text>
</comment>
<reference evidence="15 16" key="1">
    <citation type="journal article" date="2017" name="ISME J.">
        <title>Potential for microbial H2 and metal transformations associated with novel bacteria and archaea in deep terrestrial subsurface sediments.</title>
        <authorList>
            <person name="Hernsdorf A.W."/>
            <person name="Amano Y."/>
            <person name="Miyakawa K."/>
            <person name="Ise K."/>
            <person name="Suzuki Y."/>
            <person name="Anantharaman K."/>
            <person name="Probst A."/>
            <person name="Burstein D."/>
            <person name="Thomas B.C."/>
            <person name="Banfield J.F."/>
        </authorList>
    </citation>
    <scope>NUCLEOTIDE SEQUENCE [LARGE SCALE GENOMIC DNA]</scope>
    <source>
        <strain evidence="15">HGW-Dojkabacteria-1</strain>
    </source>
</reference>
<dbReference type="NCBIfam" id="TIGR00396">
    <property type="entry name" value="leuS_bact"/>
    <property type="match status" value="1"/>
</dbReference>
<dbReference type="FunFam" id="3.40.50.620:FF:000003">
    <property type="entry name" value="Leucine--tRNA ligase"/>
    <property type="match status" value="1"/>
</dbReference>
<dbReference type="GO" id="GO:0006429">
    <property type="term" value="P:leucyl-tRNA aminoacylation"/>
    <property type="evidence" value="ECO:0007669"/>
    <property type="project" value="UniProtKB-UniRule"/>
</dbReference>
<dbReference type="Pfam" id="PF13603">
    <property type="entry name" value="tRNA-synt_1_2"/>
    <property type="match status" value="1"/>
</dbReference>
<dbReference type="EC" id="6.1.1.4" evidence="9"/>
<dbReference type="Pfam" id="PF00133">
    <property type="entry name" value="tRNA-synt_1"/>
    <property type="match status" value="1"/>
</dbReference>
<dbReference type="GO" id="GO:0005524">
    <property type="term" value="F:ATP binding"/>
    <property type="evidence" value="ECO:0007669"/>
    <property type="project" value="UniProtKB-UniRule"/>
</dbReference>
<dbReference type="Proteomes" id="UP000233417">
    <property type="component" value="Unassembled WGS sequence"/>
</dbReference>
<feature type="binding site" evidence="9">
    <location>
        <position position="592"/>
    </location>
    <ligand>
        <name>ATP</name>
        <dbReference type="ChEBI" id="CHEBI:30616"/>
    </ligand>
</feature>
<feature type="short sequence motif" description="'KMSKS' region" evidence="9">
    <location>
        <begin position="589"/>
        <end position="593"/>
    </location>
</feature>
<dbReference type="GO" id="GO:0004823">
    <property type="term" value="F:leucine-tRNA ligase activity"/>
    <property type="evidence" value="ECO:0007669"/>
    <property type="project" value="UniProtKB-UniRule"/>
</dbReference>
<evidence type="ECO:0000259" key="13">
    <source>
        <dbReference type="Pfam" id="PF09334"/>
    </source>
</evidence>
<evidence type="ECO:0000313" key="16">
    <source>
        <dbReference type="Proteomes" id="UP000233417"/>
    </source>
</evidence>
<evidence type="ECO:0000256" key="2">
    <source>
        <dbReference type="ARBA" id="ARBA00022490"/>
    </source>
</evidence>
<dbReference type="SUPFAM" id="SSF47323">
    <property type="entry name" value="Anticodon-binding domain of a subclass of class I aminoacyl-tRNA synthetases"/>
    <property type="match status" value="1"/>
</dbReference>
<keyword evidence="7 9" id="KW-0030">Aminoacyl-tRNA synthetase</keyword>
<dbReference type="Gene3D" id="3.40.50.620">
    <property type="entry name" value="HUPs"/>
    <property type="match status" value="2"/>
</dbReference>
<dbReference type="PROSITE" id="PS00178">
    <property type="entry name" value="AA_TRNA_LIGASE_I"/>
    <property type="match status" value="1"/>
</dbReference>
<keyword evidence="2 9" id="KW-0963">Cytoplasm</keyword>
<comment type="subcellular location">
    <subcellularLocation>
        <location evidence="9">Cytoplasm</location>
    </subcellularLocation>
</comment>
<feature type="domain" description="Aminoacyl-tRNA synthetase class Ia" evidence="11">
    <location>
        <begin position="424"/>
        <end position="628"/>
    </location>
</feature>
<evidence type="ECO:0000256" key="8">
    <source>
        <dbReference type="ARBA" id="ARBA00047469"/>
    </source>
</evidence>
<evidence type="ECO:0000256" key="9">
    <source>
        <dbReference type="HAMAP-Rule" id="MF_00049"/>
    </source>
</evidence>
<feature type="domain" description="Methionyl/Leucyl tRNA synthetase" evidence="13">
    <location>
        <begin position="41"/>
        <end position="184"/>
    </location>
</feature>
<evidence type="ECO:0000256" key="5">
    <source>
        <dbReference type="ARBA" id="ARBA00022840"/>
    </source>
</evidence>
<accession>A0A2N2F4I9</accession>
<dbReference type="InterPro" id="IPR002302">
    <property type="entry name" value="Leu-tRNA-ligase"/>
</dbReference>
<evidence type="ECO:0000256" key="4">
    <source>
        <dbReference type="ARBA" id="ARBA00022741"/>
    </source>
</evidence>
<dbReference type="InterPro" id="IPR001412">
    <property type="entry name" value="aa-tRNA-synth_I_CS"/>
</dbReference>
<evidence type="ECO:0000259" key="12">
    <source>
        <dbReference type="Pfam" id="PF08264"/>
    </source>
</evidence>
<dbReference type="PANTHER" id="PTHR43740">
    <property type="entry name" value="LEUCYL-TRNA SYNTHETASE"/>
    <property type="match status" value="1"/>
</dbReference>
<dbReference type="EMBL" id="PHAO01000001">
    <property type="protein sequence ID" value="PKN03097.1"/>
    <property type="molecule type" value="Genomic_DNA"/>
</dbReference>
<dbReference type="InterPro" id="IPR009008">
    <property type="entry name" value="Val/Leu/Ile-tRNA-synth_edit"/>
</dbReference>
<dbReference type="FunFam" id="1.10.730.10:FF:000002">
    <property type="entry name" value="Leucine--tRNA ligase"/>
    <property type="match status" value="1"/>
</dbReference>
<evidence type="ECO:0000256" key="10">
    <source>
        <dbReference type="RuleBase" id="RU363035"/>
    </source>
</evidence>
<dbReference type="Pfam" id="PF08264">
    <property type="entry name" value="Anticodon_1"/>
    <property type="match status" value="1"/>
</dbReference>
<feature type="domain" description="Methionyl/Valyl/Leucyl/Isoleucyl-tRNA synthetase anticodon-binding" evidence="12">
    <location>
        <begin position="665"/>
        <end position="775"/>
    </location>
</feature>
<keyword evidence="6 9" id="KW-0648">Protein biosynthesis</keyword>
<feature type="domain" description="Leucyl-tRNA synthetase editing" evidence="14">
    <location>
        <begin position="222"/>
        <end position="410"/>
    </location>
</feature>
<evidence type="ECO:0000313" key="15">
    <source>
        <dbReference type="EMBL" id="PKN03097.1"/>
    </source>
</evidence>
<dbReference type="FunFam" id="3.40.50.620:FF:000056">
    <property type="entry name" value="Leucine--tRNA ligase"/>
    <property type="match status" value="1"/>
</dbReference>
<dbReference type="GO" id="GO:0005829">
    <property type="term" value="C:cytosol"/>
    <property type="evidence" value="ECO:0007669"/>
    <property type="project" value="TreeGrafter"/>
</dbReference>
<sequence>MSYKYNPKEFESKWQEKWFSEMNYSAKDLLLDMPKYYLLVEFPYPSGPGMHIGHTRNYSMMDAVARLKRMKGFNVMYPIGWDAFGLPTENYAIKVKRPPQDITKENIENFRRQLKSLGISFDWDREVNTTDPSYYKWTQWIFLKLFEKGLATKSEMPINWCPKCKVGCANEEVVDSKHERCGETVEKRNISQWVLKITEYADRLDDELDLVNFPDSVKALQRNWIGRKVWYDIEYKVENSEEIIKVSTTRPDTQFGSTFVVIAPEHEILKKLLPLMNESERKNVEEYISESIKKSELERLSETKEKTGVFTGLYCINSISNSRLPIYVADFVLTTVGTGMVVGVPAHDSRDFEFAQKFGISVKRVIEGEKGERAEISSLEQVYEGEGRVFNSDFLDGLRSEEAREKVGEYIKQKNIGDVITRYHLRDWIFSRQHYWGEPIPIVHCEKCGMVPIPEEELPLELPKVEKYEPTDTGESPLANIEEWVNTKCPKCKGPGKRETDTMPNWAGSSWYYLRYCDPKNVEEFVNRKNSDYWMPVDHYEGGQEHITLHLLYSRFWHKVLFDLGYLRDKEPYASRSIHGVVLGEGGVKMSKSLGNVIGPDELVERYGADVTRAYMMFMGPYDGNVEWSTRTIEGVKRFVSKYFVFLLSAWDSKVEKSEEQIKVAINRLVYKIEKDITDFKFNTAVAALMQFYNEHSKEKFDKEDITKLLIVSAPMLPHIAEEIWALTIGLKSSVHDQLWPEVDKNTLKDEEIEIPVQIQGKVRGRLLLSSQETEESIREKLLSDNTLSTWLSDKNIKKIIYVPNKIVSIIL</sequence>
<dbReference type="AlphaFoldDB" id="A0A2N2F4I9"/>
<evidence type="ECO:0000259" key="14">
    <source>
        <dbReference type="Pfam" id="PF13603"/>
    </source>
</evidence>
<dbReference type="PRINTS" id="PR00985">
    <property type="entry name" value="TRNASYNTHLEU"/>
</dbReference>
<name>A0A2N2F4I9_9BACT</name>
<dbReference type="CDD" id="cd00812">
    <property type="entry name" value="LeuRS_core"/>
    <property type="match status" value="1"/>
</dbReference>
<evidence type="ECO:0000259" key="11">
    <source>
        <dbReference type="Pfam" id="PF00133"/>
    </source>
</evidence>
<dbReference type="Pfam" id="PF09334">
    <property type="entry name" value="tRNA-synt_1g"/>
    <property type="match status" value="1"/>
</dbReference>
<dbReference type="SUPFAM" id="SSF52374">
    <property type="entry name" value="Nucleotidylyl transferase"/>
    <property type="match status" value="1"/>
</dbReference>
<evidence type="ECO:0000256" key="7">
    <source>
        <dbReference type="ARBA" id="ARBA00023146"/>
    </source>
</evidence>
<dbReference type="InterPro" id="IPR013155">
    <property type="entry name" value="M/V/L/I-tRNA-synth_anticd-bd"/>
</dbReference>
<dbReference type="Gene3D" id="1.10.730.10">
    <property type="entry name" value="Isoleucyl-tRNA Synthetase, Domain 1"/>
    <property type="match status" value="2"/>
</dbReference>
<comment type="similarity">
    <text evidence="1 9 10">Belongs to the class-I aminoacyl-tRNA synthetase family.</text>
</comment>
<dbReference type="InterPro" id="IPR002300">
    <property type="entry name" value="aa-tRNA-synth_Ia"/>
</dbReference>